<dbReference type="EMBL" id="MTEJ01000536">
    <property type="protein sequence ID" value="OQX01871.1"/>
    <property type="molecule type" value="Genomic_DNA"/>
</dbReference>
<accession>A0A1Y1QBC6</accession>
<sequence length="136" mass="15081">MEEGNPHIETLGAAAFFNLPMNWQGLDDKTVTKLCPVPVTPEHLVREVPDLPDDDAPLLQHQRHLAQTFIRRPATRYPSPFAAGNTQPNGACSRLVGDYVGQILPAAGFRAMGEKPTTQRRCANSDQARIQRLARR</sequence>
<gene>
    <name evidence="2" type="ORF">BWK73_44605</name>
</gene>
<feature type="region of interest" description="Disordered" evidence="1">
    <location>
        <begin position="115"/>
        <end position="136"/>
    </location>
</feature>
<feature type="compositionally biased region" description="Polar residues" evidence="1">
    <location>
        <begin position="119"/>
        <end position="128"/>
    </location>
</feature>
<proteinExistence type="predicted"/>
<dbReference type="InterPro" id="IPR018752">
    <property type="entry name" value="DabA"/>
</dbReference>
<comment type="caution">
    <text evidence="2">The sequence shown here is derived from an EMBL/GenBank/DDBJ whole genome shotgun (WGS) entry which is preliminary data.</text>
</comment>
<reference evidence="2 3" key="1">
    <citation type="submission" date="2017-01" db="EMBL/GenBank/DDBJ databases">
        <title>Novel large sulfur bacteria in the metagenomes of groundwater-fed chemosynthetic microbial mats in the Lake Huron basin.</title>
        <authorList>
            <person name="Sharrar A.M."/>
            <person name="Flood B.E."/>
            <person name="Bailey J.V."/>
            <person name="Jones D.S."/>
            <person name="Biddanda B."/>
            <person name="Ruberg S.A."/>
            <person name="Marcus D.N."/>
            <person name="Dick G.J."/>
        </authorList>
    </citation>
    <scope>NUCLEOTIDE SEQUENCE [LARGE SCALE GENOMIC DNA]</scope>
    <source>
        <strain evidence="2">A8</strain>
    </source>
</reference>
<protein>
    <submittedName>
        <fullName evidence="2">Uncharacterized protein</fullName>
    </submittedName>
</protein>
<dbReference type="AlphaFoldDB" id="A0A1Y1QBC6"/>
<evidence type="ECO:0000313" key="3">
    <source>
        <dbReference type="Proteomes" id="UP000192491"/>
    </source>
</evidence>
<name>A0A1Y1QBC6_9GAMM</name>
<dbReference type="Pfam" id="PF10070">
    <property type="entry name" value="DabA"/>
    <property type="match status" value="1"/>
</dbReference>
<dbReference type="Proteomes" id="UP000192491">
    <property type="component" value="Unassembled WGS sequence"/>
</dbReference>
<evidence type="ECO:0000313" key="2">
    <source>
        <dbReference type="EMBL" id="OQX01871.1"/>
    </source>
</evidence>
<organism evidence="2 3">
    <name type="scientific">Thiothrix lacustris</name>
    <dbReference type="NCBI Taxonomy" id="525917"/>
    <lineage>
        <taxon>Bacteria</taxon>
        <taxon>Pseudomonadati</taxon>
        <taxon>Pseudomonadota</taxon>
        <taxon>Gammaproteobacteria</taxon>
        <taxon>Thiotrichales</taxon>
        <taxon>Thiotrichaceae</taxon>
        <taxon>Thiothrix</taxon>
    </lineage>
</organism>
<evidence type="ECO:0000256" key="1">
    <source>
        <dbReference type="SAM" id="MobiDB-lite"/>
    </source>
</evidence>